<dbReference type="InterPro" id="IPR040343">
    <property type="entry name" value="Cet1/Ctl1"/>
</dbReference>
<protein>
    <recommendedName>
        <fullName evidence="8">mRNA-capping enzyme subunit beta</fullName>
        <ecNumber evidence="8">3.6.1.74</ecNumber>
    </recommendedName>
    <alternativeName>
        <fullName evidence="8">mRNA 5'-phosphatase</fullName>
    </alternativeName>
    <alternativeName>
        <fullName evidence="8">mRNA 5'-triphosphate monophosphatase</fullName>
    </alternativeName>
</protein>
<evidence type="ECO:0000259" key="9">
    <source>
        <dbReference type="Pfam" id="PF02940"/>
    </source>
</evidence>
<dbReference type="EC" id="3.6.1.74" evidence="8"/>
<dbReference type="Proteomes" id="UP000789342">
    <property type="component" value="Unassembled WGS sequence"/>
</dbReference>
<gene>
    <name evidence="10" type="ORF">AMORRO_LOCUS8472</name>
</gene>
<dbReference type="OrthoDB" id="272147at2759"/>
<evidence type="ECO:0000313" key="10">
    <source>
        <dbReference type="EMBL" id="CAG8616596.1"/>
    </source>
</evidence>
<evidence type="ECO:0000256" key="4">
    <source>
        <dbReference type="ARBA" id="ARBA00022664"/>
    </source>
</evidence>
<comment type="subunit">
    <text evidence="8">Heterodimer. The mRNA-capping enzyme is composed of two separate chains alpha and beta, respectively a mRNA guanylyltransferase and an mRNA 5'-triphosphate monophosphatase.</text>
</comment>
<comment type="subcellular location">
    <subcellularLocation>
        <location evidence="2 8">Nucleus</location>
    </subcellularLocation>
</comment>
<dbReference type="GO" id="GO:0140818">
    <property type="term" value="F:mRNA 5'-triphosphate monophosphatase activity"/>
    <property type="evidence" value="ECO:0007669"/>
    <property type="project" value="UniProtKB-EC"/>
</dbReference>
<comment type="function">
    <text evidence="8">First step of mRNA capping. Converts the 5'-triphosphate end of a nascent mRNA chain into a diphosphate end.</text>
</comment>
<dbReference type="Pfam" id="PF02940">
    <property type="entry name" value="mRNA_triPase"/>
    <property type="match status" value="1"/>
</dbReference>
<keyword evidence="6 8" id="KW-0539">Nucleus</keyword>
<dbReference type="InterPro" id="IPR033469">
    <property type="entry name" value="CYTH-like_dom_sf"/>
</dbReference>
<keyword evidence="5 8" id="KW-0378">Hydrolase</keyword>
<comment type="cofactor">
    <cofactor evidence="1 8">
        <name>Mg(2+)</name>
        <dbReference type="ChEBI" id="CHEBI:18420"/>
    </cofactor>
</comment>
<reference evidence="10" key="1">
    <citation type="submission" date="2021-06" db="EMBL/GenBank/DDBJ databases">
        <authorList>
            <person name="Kallberg Y."/>
            <person name="Tangrot J."/>
            <person name="Rosling A."/>
        </authorList>
    </citation>
    <scope>NUCLEOTIDE SEQUENCE</scope>
    <source>
        <strain evidence="10">CL551</strain>
    </source>
</reference>
<dbReference type="GO" id="GO:0006370">
    <property type="term" value="P:7-methylguanosine mRNA capping"/>
    <property type="evidence" value="ECO:0007669"/>
    <property type="project" value="UniProtKB-UniRule"/>
</dbReference>
<dbReference type="GO" id="GO:0031533">
    <property type="term" value="C:mRNA capping enzyme complex"/>
    <property type="evidence" value="ECO:0007669"/>
    <property type="project" value="UniProtKB-UniRule"/>
</dbReference>
<evidence type="ECO:0000313" key="11">
    <source>
        <dbReference type="Proteomes" id="UP000789342"/>
    </source>
</evidence>
<feature type="domain" description="mRNA triphosphatase Cet1-like" evidence="9">
    <location>
        <begin position="53"/>
        <end position="259"/>
    </location>
</feature>
<evidence type="ECO:0000256" key="1">
    <source>
        <dbReference type="ARBA" id="ARBA00001946"/>
    </source>
</evidence>
<comment type="similarity">
    <text evidence="3 8">Belongs to the fungal TPase family.</text>
</comment>
<comment type="catalytic activity">
    <reaction evidence="7">
        <text>a 5'-end triphospho-ribonucleoside in mRNA + H2O = a 5'-end diphospho-ribonucleoside in mRNA + phosphate + H(+)</text>
        <dbReference type="Rhea" id="RHEA:67004"/>
        <dbReference type="Rhea" id="RHEA-COMP:17164"/>
        <dbReference type="Rhea" id="RHEA-COMP:17165"/>
        <dbReference type="ChEBI" id="CHEBI:15377"/>
        <dbReference type="ChEBI" id="CHEBI:15378"/>
        <dbReference type="ChEBI" id="CHEBI:43474"/>
        <dbReference type="ChEBI" id="CHEBI:167616"/>
        <dbReference type="ChEBI" id="CHEBI:167618"/>
        <dbReference type="EC" id="3.6.1.74"/>
    </reaction>
    <physiologicalReaction direction="left-to-right" evidence="7">
        <dbReference type="Rhea" id="RHEA:67005"/>
    </physiologicalReaction>
</comment>
<proteinExistence type="inferred from homology"/>
<dbReference type="GO" id="GO:0004651">
    <property type="term" value="F:polynucleotide 5'-phosphatase activity"/>
    <property type="evidence" value="ECO:0007669"/>
    <property type="project" value="UniProtKB-UniRule"/>
</dbReference>
<dbReference type="EMBL" id="CAJVPV010007242">
    <property type="protein sequence ID" value="CAG8616596.1"/>
    <property type="molecule type" value="Genomic_DNA"/>
</dbReference>
<dbReference type="InterPro" id="IPR004206">
    <property type="entry name" value="mRNA_triPase_Cet1"/>
</dbReference>
<dbReference type="CDD" id="cd07470">
    <property type="entry name" value="CYTH-like_mRNA_RTPase"/>
    <property type="match status" value="1"/>
</dbReference>
<dbReference type="PANTHER" id="PTHR28118">
    <property type="entry name" value="POLYNUCLEOTIDE 5'-TRIPHOSPHATASE-RELATED"/>
    <property type="match status" value="1"/>
</dbReference>
<evidence type="ECO:0000256" key="5">
    <source>
        <dbReference type="ARBA" id="ARBA00022801"/>
    </source>
</evidence>
<evidence type="ECO:0000256" key="7">
    <source>
        <dbReference type="ARBA" id="ARBA00047740"/>
    </source>
</evidence>
<dbReference type="InterPro" id="IPR037009">
    <property type="entry name" value="mRNA_triPase_Cet1_sf"/>
</dbReference>
<evidence type="ECO:0000256" key="2">
    <source>
        <dbReference type="ARBA" id="ARBA00004123"/>
    </source>
</evidence>
<organism evidence="10 11">
    <name type="scientific">Acaulospora morrowiae</name>
    <dbReference type="NCBI Taxonomy" id="94023"/>
    <lineage>
        <taxon>Eukaryota</taxon>
        <taxon>Fungi</taxon>
        <taxon>Fungi incertae sedis</taxon>
        <taxon>Mucoromycota</taxon>
        <taxon>Glomeromycotina</taxon>
        <taxon>Glomeromycetes</taxon>
        <taxon>Diversisporales</taxon>
        <taxon>Acaulosporaceae</taxon>
        <taxon>Acaulospora</taxon>
    </lineage>
</organism>
<name>A0A9N9CZ98_9GLOM</name>
<dbReference type="PANTHER" id="PTHR28118:SF1">
    <property type="entry name" value="POLYNUCLEOTIDE 5'-TRIPHOSPHATASE CTL1-RELATED"/>
    <property type="match status" value="1"/>
</dbReference>
<accession>A0A9N9CZ98</accession>
<evidence type="ECO:0000256" key="3">
    <source>
        <dbReference type="ARBA" id="ARBA00006345"/>
    </source>
</evidence>
<comment type="caution">
    <text evidence="10">The sequence shown here is derived from an EMBL/GenBank/DDBJ whole genome shotgun (WGS) entry which is preliminary data.</text>
</comment>
<dbReference type="SUPFAM" id="SSF55154">
    <property type="entry name" value="CYTH-like phosphatases"/>
    <property type="match status" value="1"/>
</dbReference>
<evidence type="ECO:0000256" key="8">
    <source>
        <dbReference type="RuleBase" id="RU367053"/>
    </source>
</evidence>
<sequence length="302" mass="34716">MSSNRKRPRFEEDSDEVEGNILGANGSLVEKKATRLKLPSILESTIFGVLPTSDFTRVVGDFLFENIDGEYVEIEAKLGILKDNHTKQRIKMNVLCETIISPDLKHLKFETNMSAAQHKHFNGILNERVVKTKPPYPGAPVEYKHLYETDRIYENKIRVTTDSKTGEVIEGGVVEKVRIANLDIYSPNTQLDYRITVNSERPVEMPTGRIVHERNKDRLSYTHQLFKIDLTQVKGPEKARNYDGTMPPQDVSHELEVEFIDPQVLIEEKIKVKRNQPNRYVEIIEVFLHNIRYLAHIANAHA</sequence>
<keyword evidence="11" id="KW-1185">Reference proteome</keyword>
<keyword evidence="4 8" id="KW-0507">mRNA processing</keyword>
<evidence type="ECO:0000256" key="6">
    <source>
        <dbReference type="ARBA" id="ARBA00023242"/>
    </source>
</evidence>
<dbReference type="AlphaFoldDB" id="A0A9N9CZ98"/>
<keyword evidence="8" id="KW-0506">mRNA capping</keyword>
<dbReference type="Gene3D" id="3.20.100.10">
    <property type="entry name" value="mRNA triphosphatase Cet1-like"/>
    <property type="match status" value="1"/>
</dbReference>